<keyword evidence="2" id="KW-1185">Reference proteome</keyword>
<comment type="caution">
    <text evidence="1">The sequence shown here is derived from an EMBL/GenBank/DDBJ whole genome shotgun (WGS) entry which is preliminary data.</text>
</comment>
<dbReference type="Proteomes" id="UP000398217">
    <property type="component" value="Unassembled WGS sequence"/>
</dbReference>
<organism evidence="1 2">
    <name type="scientific">Capnocytophaga felis</name>
    <dbReference type="NCBI Taxonomy" id="2267611"/>
    <lineage>
        <taxon>Bacteria</taxon>
        <taxon>Pseudomonadati</taxon>
        <taxon>Bacteroidota</taxon>
        <taxon>Flavobacteriia</taxon>
        <taxon>Flavobacteriales</taxon>
        <taxon>Flavobacteriaceae</taxon>
        <taxon>Capnocytophaga</taxon>
    </lineage>
</organism>
<proteinExistence type="predicted"/>
<evidence type="ECO:0000313" key="2">
    <source>
        <dbReference type="Proteomes" id="UP000398217"/>
    </source>
</evidence>
<dbReference type="InterPro" id="IPR014127">
    <property type="entry name" value="CHP02757"/>
</dbReference>
<dbReference type="RefSeq" id="WP_155284625.1">
    <property type="nucleotide sequence ID" value="NZ_BLBC01000007.1"/>
</dbReference>
<sequence length="264" mass="30476">MNFNELKSFLDEKVIQYNRPEFIETDPIQIPKNFSAKEDIEIAGFLISVIAWGQRKTIISNGLKLMNLFGNSPYDFVMSHTENDLERLQNFVHRTFNGQDLEQFISSLKNIYTYHNGLENAFANSIENNDLQLGISNFKTLFFNDLKYERSLKHLPDPRKGSVAKRFNMFLRWMVRKDISGVDFGIWQQISPSMLSCPLDVHSGNVARSLGLITRPQNDVKALTELDNHLRKFDPNDPAKYDFALFGIGVFDDLDLKKSPLIFK</sequence>
<dbReference type="OrthoDB" id="9773332at2"/>
<dbReference type="EMBL" id="BLBC01000007">
    <property type="protein sequence ID" value="GET45989.1"/>
    <property type="molecule type" value="Genomic_DNA"/>
</dbReference>
<dbReference type="NCBIfam" id="TIGR02757">
    <property type="entry name" value="TIGR02757 family protein"/>
    <property type="match status" value="1"/>
</dbReference>
<dbReference type="Pfam" id="PF09674">
    <property type="entry name" value="DUF2400"/>
    <property type="match status" value="1"/>
</dbReference>
<name>A0A5M4B8Q9_9FLAO</name>
<reference evidence="2" key="1">
    <citation type="journal article" date="2020" name="Int. J. Syst. Evol. Microbiol.">
        <title>Capnocytophaga felis sp. nov. isolated from the feline oral cavity.</title>
        <authorList>
            <person name="Suzuki M."/>
            <person name="Umeda K."/>
            <person name="Kimura M."/>
            <person name="Imaoka K."/>
            <person name="Morikawa S."/>
            <person name="Maeda K."/>
        </authorList>
    </citation>
    <scope>NUCLEOTIDE SEQUENCE [LARGE SCALE GENOMIC DNA]</scope>
    <source>
        <strain evidence="2">KC07070</strain>
    </source>
</reference>
<gene>
    <name evidence="1" type="ORF">RCZ01_12910</name>
</gene>
<protein>
    <submittedName>
        <fullName evidence="1">TIGR02757 family protein</fullName>
    </submittedName>
</protein>
<accession>A0A5M4B8Q9</accession>
<dbReference type="AlphaFoldDB" id="A0A5M4B8Q9"/>
<evidence type="ECO:0000313" key="1">
    <source>
        <dbReference type="EMBL" id="GET45989.1"/>
    </source>
</evidence>